<name>A0A382EA99_9ZZZZ</name>
<proteinExistence type="predicted"/>
<evidence type="ECO:0000313" key="1">
    <source>
        <dbReference type="EMBL" id="SVB47550.1"/>
    </source>
</evidence>
<gene>
    <name evidence="1" type="ORF">METZ01_LOCUS200404</name>
</gene>
<feature type="non-terminal residue" evidence="1">
    <location>
        <position position="1"/>
    </location>
</feature>
<organism evidence="1">
    <name type="scientific">marine metagenome</name>
    <dbReference type="NCBI Taxonomy" id="408172"/>
    <lineage>
        <taxon>unclassified sequences</taxon>
        <taxon>metagenomes</taxon>
        <taxon>ecological metagenomes</taxon>
    </lineage>
</organism>
<accession>A0A382EA99</accession>
<dbReference type="EMBL" id="UINC01043469">
    <property type="protein sequence ID" value="SVB47550.1"/>
    <property type="molecule type" value="Genomic_DNA"/>
</dbReference>
<dbReference type="AlphaFoldDB" id="A0A382EA99"/>
<protein>
    <submittedName>
        <fullName evidence="1">Uncharacterized protein</fullName>
    </submittedName>
</protein>
<reference evidence="1" key="1">
    <citation type="submission" date="2018-05" db="EMBL/GenBank/DDBJ databases">
        <authorList>
            <person name="Lanie J.A."/>
            <person name="Ng W.-L."/>
            <person name="Kazmierczak K.M."/>
            <person name="Andrzejewski T.M."/>
            <person name="Davidsen T.M."/>
            <person name="Wayne K.J."/>
            <person name="Tettelin H."/>
            <person name="Glass J.I."/>
            <person name="Rusch D."/>
            <person name="Podicherti R."/>
            <person name="Tsui H.-C.T."/>
            <person name="Winkler M.E."/>
        </authorList>
    </citation>
    <scope>NUCLEOTIDE SEQUENCE</scope>
</reference>
<sequence length="308" mass="32338">DIRITAKQQMDIEACKKDLNITSGWKDVNILAACSSDPPEVGGGINMKSTKNDISGSGEFSITADNVIEIESVNKNVNISAPKNTDGNVNIKAGEDIFIDSADAMNVKAGGSMFAQAGSVMNIKGGSAIKETASNIYMNTSAQAADDATAATGATPTAPDEASIAAVGKPAYIAETMTLLVTDIPNPIASDPPLIDEDSHGLALNLNNLTGGGGENIRNLQDLIANLDVAHEFKPSVDVGAQVNLSGISTTTSAGIWDGYSDQLEEDQYILGKRAFSNLRRFHGWTEEGDTADSKQVSWKCVVDSTRP</sequence>